<keyword evidence="4 5" id="KW-0472">Membrane</keyword>
<evidence type="ECO:0000256" key="1">
    <source>
        <dbReference type="ARBA" id="ARBA00004370"/>
    </source>
</evidence>
<dbReference type="Proteomes" id="UP000663829">
    <property type="component" value="Unassembled WGS sequence"/>
</dbReference>
<evidence type="ECO:0000313" key="10">
    <source>
        <dbReference type="EMBL" id="CAF3787168.1"/>
    </source>
</evidence>
<organism evidence="9 12">
    <name type="scientific">Didymodactylos carnosus</name>
    <dbReference type="NCBI Taxonomy" id="1234261"/>
    <lineage>
        <taxon>Eukaryota</taxon>
        <taxon>Metazoa</taxon>
        <taxon>Spiralia</taxon>
        <taxon>Gnathifera</taxon>
        <taxon>Rotifera</taxon>
        <taxon>Eurotatoria</taxon>
        <taxon>Bdelloidea</taxon>
        <taxon>Philodinida</taxon>
        <taxon>Philodinidae</taxon>
        <taxon>Didymodactylos</taxon>
    </lineage>
</organism>
<feature type="transmembrane region" description="Helical" evidence="5">
    <location>
        <begin position="79"/>
        <end position="107"/>
    </location>
</feature>
<dbReference type="EMBL" id="CAJOBC010087875">
    <property type="protein sequence ID" value="CAF4361897.1"/>
    <property type="molecule type" value="Genomic_DNA"/>
</dbReference>
<evidence type="ECO:0000256" key="5">
    <source>
        <dbReference type="SAM" id="Phobius"/>
    </source>
</evidence>
<protein>
    <recommendedName>
        <fullName evidence="7">G-protein coupled receptors family 1 profile domain-containing protein</fullName>
    </recommendedName>
</protein>
<dbReference type="OrthoDB" id="10033446at2759"/>
<dbReference type="Proteomes" id="UP000677228">
    <property type="component" value="Unassembled WGS sequence"/>
</dbReference>
<dbReference type="InterPro" id="IPR017452">
    <property type="entry name" value="GPCR_Rhodpsn_7TM"/>
</dbReference>
<keyword evidence="6" id="KW-0732">Signal</keyword>
<evidence type="ECO:0000313" key="11">
    <source>
        <dbReference type="EMBL" id="CAF4361897.1"/>
    </source>
</evidence>
<evidence type="ECO:0000259" key="7">
    <source>
        <dbReference type="PROSITE" id="PS50262"/>
    </source>
</evidence>
<dbReference type="Proteomes" id="UP000682733">
    <property type="component" value="Unassembled WGS sequence"/>
</dbReference>
<dbReference type="Gene3D" id="1.20.1070.10">
    <property type="entry name" value="Rhodopsin 7-helix transmembrane proteins"/>
    <property type="match status" value="1"/>
</dbReference>
<feature type="signal peptide" evidence="6">
    <location>
        <begin position="1"/>
        <end position="19"/>
    </location>
</feature>
<dbReference type="PROSITE" id="PS50262">
    <property type="entry name" value="G_PROTEIN_RECEP_F1_2"/>
    <property type="match status" value="1"/>
</dbReference>
<proteinExistence type="predicted"/>
<keyword evidence="3 5" id="KW-1133">Transmembrane helix</keyword>
<feature type="domain" description="G-protein coupled receptors family 1 profile" evidence="7">
    <location>
        <begin position="1"/>
        <end position="107"/>
    </location>
</feature>
<evidence type="ECO:0000256" key="3">
    <source>
        <dbReference type="ARBA" id="ARBA00022989"/>
    </source>
</evidence>
<accession>A0A815T9J0</accession>
<evidence type="ECO:0000313" key="8">
    <source>
        <dbReference type="EMBL" id="CAF1018020.1"/>
    </source>
</evidence>
<evidence type="ECO:0000256" key="2">
    <source>
        <dbReference type="ARBA" id="ARBA00022692"/>
    </source>
</evidence>
<dbReference type="EMBL" id="CAJNOQ010022361">
    <property type="protein sequence ID" value="CAF1500091.1"/>
    <property type="molecule type" value="Genomic_DNA"/>
</dbReference>
<comment type="subcellular location">
    <subcellularLocation>
        <location evidence="1">Membrane</location>
    </subcellularLocation>
</comment>
<dbReference type="SUPFAM" id="SSF81321">
    <property type="entry name" value="Family A G protein-coupled receptor-like"/>
    <property type="match status" value="1"/>
</dbReference>
<sequence>MPILVLFLFGLLTLRNIRQHRQQVHVATYHASVNLHRRRDRQMIRLILCQTCVYVILSLPSTITLTYNSYVLPPSATAAFLTQLFGILTYTLFAIGFFINILSAAVYRQEFLKILNQIFKKIFRSTLIERRFLDRRQPQTQMASTLVRRVSTLHVPSRQIKH</sequence>
<name>A0A815T9J0_9BILA</name>
<reference evidence="9" key="1">
    <citation type="submission" date="2021-02" db="EMBL/GenBank/DDBJ databases">
        <authorList>
            <person name="Nowell W R."/>
        </authorList>
    </citation>
    <scope>NUCLEOTIDE SEQUENCE</scope>
</reference>
<evidence type="ECO:0000313" key="9">
    <source>
        <dbReference type="EMBL" id="CAF1500091.1"/>
    </source>
</evidence>
<evidence type="ECO:0000256" key="4">
    <source>
        <dbReference type="ARBA" id="ARBA00023136"/>
    </source>
</evidence>
<gene>
    <name evidence="9" type="ORF">GPM918_LOCUS36642</name>
    <name evidence="8" type="ORF">OVA965_LOCUS15382</name>
    <name evidence="11" type="ORF">SRO942_LOCUS37387</name>
    <name evidence="10" type="ORF">TMI583_LOCUS15388</name>
</gene>
<dbReference type="Proteomes" id="UP000681722">
    <property type="component" value="Unassembled WGS sequence"/>
</dbReference>
<dbReference type="EMBL" id="CAJOBA010006914">
    <property type="protein sequence ID" value="CAF3787168.1"/>
    <property type="molecule type" value="Genomic_DNA"/>
</dbReference>
<evidence type="ECO:0000313" key="12">
    <source>
        <dbReference type="Proteomes" id="UP000663829"/>
    </source>
</evidence>
<feature type="chain" id="PRO_5035607719" description="G-protein coupled receptors family 1 profile domain-containing protein" evidence="6">
    <location>
        <begin position="20"/>
        <end position="162"/>
    </location>
</feature>
<evidence type="ECO:0000256" key="6">
    <source>
        <dbReference type="SAM" id="SignalP"/>
    </source>
</evidence>
<dbReference type="GO" id="GO:0016020">
    <property type="term" value="C:membrane"/>
    <property type="evidence" value="ECO:0007669"/>
    <property type="project" value="UniProtKB-SubCell"/>
</dbReference>
<keyword evidence="12" id="KW-1185">Reference proteome</keyword>
<comment type="caution">
    <text evidence="9">The sequence shown here is derived from an EMBL/GenBank/DDBJ whole genome shotgun (WGS) entry which is preliminary data.</text>
</comment>
<keyword evidence="2 5" id="KW-0812">Transmembrane</keyword>
<dbReference type="EMBL" id="CAJNOK010006905">
    <property type="protein sequence ID" value="CAF1018020.1"/>
    <property type="molecule type" value="Genomic_DNA"/>
</dbReference>
<dbReference type="AlphaFoldDB" id="A0A815T9J0"/>
<feature type="transmembrane region" description="Helical" evidence="5">
    <location>
        <begin position="43"/>
        <end position="67"/>
    </location>
</feature>